<dbReference type="Proteomes" id="UP000499080">
    <property type="component" value="Unassembled WGS sequence"/>
</dbReference>
<protein>
    <submittedName>
        <fullName evidence="1">Uncharacterized protein</fullName>
    </submittedName>
</protein>
<organism evidence="1 2">
    <name type="scientific">Araneus ventricosus</name>
    <name type="common">Orbweaver spider</name>
    <name type="synonym">Epeira ventricosa</name>
    <dbReference type="NCBI Taxonomy" id="182803"/>
    <lineage>
        <taxon>Eukaryota</taxon>
        <taxon>Metazoa</taxon>
        <taxon>Ecdysozoa</taxon>
        <taxon>Arthropoda</taxon>
        <taxon>Chelicerata</taxon>
        <taxon>Arachnida</taxon>
        <taxon>Araneae</taxon>
        <taxon>Araneomorphae</taxon>
        <taxon>Entelegynae</taxon>
        <taxon>Araneoidea</taxon>
        <taxon>Araneidae</taxon>
        <taxon>Araneus</taxon>
    </lineage>
</organism>
<evidence type="ECO:0000313" key="1">
    <source>
        <dbReference type="EMBL" id="GBM24841.1"/>
    </source>
</evidence>
<evidence type="ECO:0000313" key="2">
    <source>
        <dbReference type="Proteomes" id="UP000499080"/>
    </source>
</evidence>
<dbReference type="AlphaFoldDB" id="A0A4Y2E7F7"/>
<name>A0A4Y2E7F7_ARAVE</name>
<accession>A0A4Y2E7F7</accession>
<comment type="caution">
    <text evidence="1">The sequence shown here is derived from an EMBL/GenBank/DDBJ whole genome shotgun (WGS) entry which is preliminary data.</text>
</comment>
<proteinExistence type="predicted"/>
<sequence>MPVVGAMDDKFEIPFAMIAETEAGQEAMRSGQRKMKIRMEQEKEEIRNLIRSEKEGMEAHVDCQVEVIKLEDHVNRYIEKVEDIKGFKEEIEEFQGRISEDMEKKLRGQTEKFPDQFINHKP</sequence>
<keyword evidence="2" id="KW-1185">Reference proteome</keyword>
<gene>
    <name evidence="1" type="ORF">AVEN_245078_1</name>
</gene>
<reference evidence="1 2" key="1">
    <citation type="journal article" date="2019" name="Sci. Rep.">
        <title>Orb-weaving spider Araneus ventricosus genome elucidates the spidroin gene catalogue.</title>
        <authorList>
            <person name="Kono N."/>
            <person name="Nakamura H."/>
            <person name="Ohtoshi R."/>
            <person name="Moran D.A.P."/>
            <person name="Shinohara A."/>
            <person name="Yoshida Y."/>
            <person name="Fujiwara M."/>
            <person name="Mori M."/>
            <person name="Tomita M."/>
            <person name="Arakawa K."/>
        </authorList>
    </citation>
    <scope>NUCLEOTIDE SEQUENCE [LARGE SCALE GENOMIC DNA]</scope>
</reference>
<dbReference type="EMBL" id="BGPR01000527">
    <property type="protein sequence ID" value="GBM24841.1"/>
    <property type="molecule type" value="Genomic_DNA"/>
</dbReference>